<evidence type="ECO:0000259" key="2">
    <source>
        <dbReference type="Pfam" id="PF06381"/>
    </source>
</evidence>
<organism evidence="3 4">
    <name type="scientific">Sphingomonas baiyangensis</name>
    <dbReference type="NCBI Taxonomy" id="2572576"/>
    <lineage>
        <taxon>Bacteria</taxon>
        <taxon>Pseudomonadati</taxon>
        <taxon>Pseudomonadota</taxon>
        <taxon>Alphaproteobacteria</taxon>
        <taxon>Sphingomonadales</taxon>
        <taxon>Sphingomonadaceae</taxon>
        <taxon>Sphingomonas</taxon>
    </lineage>
</organism>
<gene>
    <name evidence="3" type="ORF">FBR43_05155</name>
</gene>
<evidence type="ECO:0000256" key="1">
    <source>
        <dbReference type="SAM" id="MobiDB-lite"/>
    </source>
</evidence>
<sequence length="647" mass="70462">MGVLRNITDSLTNALTGLGTRSDARTARVYRALQLSGRHIEEAFEGSAMLRKAITIPATDRVRAWRDWQADGDQIEALEAEEQRHQIKAKVRQAEVLRGLGGGALILITAGDPMLPVNERTISKGALQALNVVSRWHLSAHDWIDDLASPDYGKPRYWEINTTGRRTRLHPSRVVCFTAEPLPSIYRASYEDRFWGRGRVPSLLEPAQNLDEALATFGSLIKDALNVDLGVSGLLNQIATEEGEALLMRRFAAMRAGMGALNAVVYDKGDAEGKGGESIDRHQVTWAGIPDIIRVYAEALSAASDIPVTRLWGTSPKGLNATGEHDDGNWNKMVETGQELELRPCLDQLDAVLIPSALGSRPAEIWWKFAPLDVPSEKAETDRFKVWVDSAEKVQLSGAIPDRAFAKAYQNGLTENGWMPGLEGALAEEPKETRFGGMPEDDGTDPSEIVAGQGREVIGDLPGGGEPDGSDVPARRAANDSKGGGRQAEPPFLHDYNSRQPRDRNGRWITGGARGYVAAAASNRAVKQTEIGDVSASTAVLIGRLGHSAGGKAVALDPGFTRHILKTHGGASERKRGQVPVTQRDIATVTSKLNRATNFRRGEPPTGRQGNPRIEAISRTSRIDTHMVFEVRKKRLVLVTMYKKSRG</sequence>
<accession>A0A4U1L0E7</accession>
<feature type="domain" description="Anti-CBASS protein Acb1-like N-terminal" evidence="2">
    <location>
        <begin position="40"/>
        <end position="392"/>
    </location>
</feature>
<feature type="region of interest" description="Disordered" evidence="1">
    <location>
        <begin position="456"/>
        <end position="504"/>
    </location>
</feature>
<evidence type="ECO:0000313" key="3">
    <source>
        <dbReference type="EMBL" id="TKD50209.1"/>
    </source>
</evidence>
<proteinExistence type="predicted"/>
<reference evidence="3 4" key="1">
    <citation type="submission" date="2019-04" db="EMBL/GenBank/DDBJ databases">
        <authorList>
            <person name="Yang Y."/>
            <person name="Wei D."/>
        </authorList>
    </citation>
    <scope>NUCLEOTIDE SEQUENCE [LARGE SCALE GENOMIC DNA]</scope>
    <source>
        <strain evidence="3 4">L-1-4w-11</strain>
    </source>
</reference>
<dbReference type="InterPro" id="IPR024459">
    <property type="entry name" value="Acb1-like_N"/>
</dbReference>
<name>A0A4U1L0E7_9SPHN</name>
<dbReference type="Pfam" id="PF06381">
    <property type="entry name" value="Phage_portal_3"/>
    <property type="match status" value="1"/>
</dbReference>
<protein>
    <submittedName>
        <fullName evidence="3">DUF1073 domain-containing protein</fullName>
    </submittedName>
</protein>
<dbReference type="AlphaFoldDB" id="A0A4U1L0E7"/>
<keyword evidence="4" id="KW-1185">Reference proteome</keyword>
<evidence type="ECO:0000313" key="4">
    <source>
        <dbReference type="Proteomes" id="UP000309138"/>
    </source>
</evidence>
<dbReference type="Proteomes" id="UP000309138">
    <property type="component" value="Unassembled WGS sequence"/>
</dbReference>
<dbReference type="OrthoDB" id="7491028at2"/>
<dbReference type="EMBL" id="SWKR01000002">
    <property type="protein sequence ID" value="TKD50209.1"/>
    <property type="molecule type" value="Genomic_DNA"/>
</dbReference>
<comment type="caution">
    <text evidence="3">The sequence shown here is derived from an EMBL/GenBank/DDBJ whole genome shotgun (WGS) entry which is preliminary data.</text>
</comment>